<proteinExistence type="inferred from homology"/>
<dbReference type="GO" id="GO:0017004">
    <property type="term" value="P:cytochrome complex assembly"/>
    <property type="evidence" value="ECO:0007669"/>
    <property type="project" value="InterPro"/>
</dbReference>
<evidence type="ECO:0000259" key="7">
    <source>
        <dbReference type="Pfam" id="PF02683"/>
    </source>
</evidence>
<gene>
    <name evidence="8" type="ORF">EPH95_12850</name>
</gene>
<accession>A0A514LK91</accession>
<dbReference type="AlphaFoldDB" id="A0A514LK91"/>
<dbReference type="RefSeq" id="WP_142090476.1">
    <property type="nucleotide sequence ID" value="NZ_CP035485.1"/>
</dbReference>
<dbReference type="KEGG" id="sale:EPH95_12850"/>
<comment type="similarity">
    <text evidence="2">Belongs to the DsbD family.</text>
</comment>
<sequence>MDDVSLGIAFIAGLISFFSPCVFPLLPAYLAQLTGGNISSEAIDADRKLIFSRSIGFIIGFTIIFLLLGLSSTLLGSLFRQYSEAIMQLGGIIIILFGLQMSGIITIRALLSEKKVAKTPKKSTSFTGSVGFGLVFAAGWMPCIGIVLGSILTLAGTSGSMLAGSSMLFVYSMGLGVPFMGVSLLYAKSFQKLSSIHRFLPAVQKISGIIMIVLGILLFTGYFQTISMYLGQFVPSWMI</sequence>
<evidence type="ECO:0000256" key="2">
    <source>
        <dbReference type="ARBA" id="ARBA00006143"/>
    </source>
</evidence>
<feature type="transmembrane region" description="Helical" evidence="6">
    <location>
        <begin position="208"/>
        <end position="230"/>
    </location>
</feature>
<feature type="transmembrane region" description="Helical" evidence="6">
    <location>
        <begin position="6"/>
        <end position="30"/>
    </location>
</feature>
<dbReference type="EMBL" id="CP035485">
    <property type="protein sequence ID" value="QDI91955.1"/>
    <property type="molecule type" value="Genomic_DNA"/>
</dbReference>
<dbReference type="InterPro" id="IPR003834">
    <property type="entry name" value="Cyt_c_assmbl_TM_dom"/>
</dbReference>
<keyword evidence="9" id="KW-1185">Reference proteome</keyword>
<feature type="domain" description="Cytochrome C biogenesis protein transmembrane" evidence="7">
    <location>
        <begin position="6"/>
        <end position="219"/>
    </location>
</feature>
<evidence type="ECO:0000313" key="8">
    <source>
        <dbReference type="EMBL" id="QDI91955.1"/>
    </source>
</evidence>
<evidence type="ECO:0000256" key="1">
    <source>
        <dbReference type="ARBA" id="ARBA00004141"/>
    </source>
</evidence>
<feature type="transmembrane region" description="Helical" evidence="6">
    <location>
        <begin position="132"/>
        <end position="156"/>
    </location>
</feature>
<comment type="subcellular location">
    <subcellularLocation>
        <location evidence="1">Membrane</location>
        <topology evidence="1">Multi-pass membrane protein</topology>
    </subcellularLocation>
</comment>
<evidence type="ECO:0000256" key="3">
    <source>
        <dbReference type="ARBA" id="ARBA00022692"/>
    </source>
</evidence>
<evidence type="ECO:0000256" key="5">
    <source>
        <dbReference type="ARBA" id="ARBA00023136"/>
    </source>
</evidence>
<feature type="transmembrane region" description="Helical" evidence="6">
    <location>
        <begin position="85"/>
        <end position="111"/>
    </location>
</feature>
<dbReference type="OrthoDB" id="9803065at2"/>
<dbReference type="InterPro" id="IPR051790">
    <property type="entry name" value="Cytochrome_c-biogenesis_DsbD"/>
</dbReference>
<dbReference type="Pfam" id="PF02683">
    <property type="entry name" value="DsbD_TM"/>
    <property type="match status" value="1"/>
</dbReference>
<evidence type="ECO:0000313" key="9">
    <source>
        <dbReference type="Proteomes" id="UP000319756"/>
    </source>
</evidence>
<keyword evidence="5 6" id="KW-0472">Membrane</keyword>
<evidence type="ECO:0000256" key="6">
    <source>
        <dbReference type="SAM" id="Phobius"/>
    </source>
</evidence>
<dbReference type="PANTHER" id="PTHR31272">
    <property type="entry name" value="CYTOCHROME C-TYPE BIOGENESIS PROTEIN HI_1454-RELATED"/>
    <property type="match status" value="1"/>
</dbReference>
<dbReference type="PANTHER" id="PTHR31272:SF4">
    <property type="entry name" value="CYTOCHROME C-TYPE BIOGENESIS PROTEIN HI_1454-RELATED"/>
    <property type="match status" value="1"/>
</dbReference>
<evidence type="ECO:0000256" key="4">
    <source>
        <dbReference type="ARBA" id="ARBA00022989"/>
    </source>
</evidence>
<protein>
    <submittedName>
        <fullName evidence="8">Cytochrome c biogenesis protein CcdA</fullName>
    </submittedName>
</protein>
<dbReference type="GO" id="GO:0016020">
    <property type="term" value="C:membrane"/>
    <property type="evidence" value="ECO:0007669"/>
    <property type="project" value="UniProtKB-SubCell"/>
</dbReference>
<reference evidence="9" key="1">
    <citation type="submission" date="2019-01" db="EMBL/GenBank/DDBJ databases">
        <title>Genomic analysis of Salicibibacter sp. NKC3-5.</title>
        <authorList>
            <person name="Oh Y.J."/>
        </authorList>
    </citation>
    <scope>NUCLEOTIDE SEQUENCE [LARGE SCALE GENOMIC DNA]</scope>
    <source>
        <strain evidence="9">NKC3-5</strain>
    </source>
</reference>
<feature type="transmembrane region" description="Helical" evidence="6">
    <location>
        <begin position="55"/>
        <end position="79"/>
    </location>
</feature>
<feature type="transmembrane region" description="Helical" evidence="6">
    <location>
        <begin position="168"/>
        <end position="187"/>
    </location>
</feature>
<name>A0A514LK91_9BACI</name>
<organism evidence="8 9">
    <name type="scientific">Salicibibacter halophilus</name>
    <dbReference type="NCBI Taxonomy" id="2502791"/>
    <lineage>
        <taxon>Bacteria</taxon>
        <taxon>Bacillati</taxon>
        <taxon>Bacillota</taxon>
        <taxon>Bacilli</taxon>
        <taxon>Bacillales</taxon>
        <taxon>Bacillaceae</taxon>
        <taxon>Salicibibacter</taxon>
    </lineage>
</organism>
<keyword evidence="3 6" id="KW-0812">Transmembrane</keyword>
<dbReference type="Proteomes" id="UP000319756">
    <property type="component" value="Chromosome"/>
</dbReference>
<keyword evidence="4 6" id="KW-1133">Transmembrane helix</keyword>